<reference evidence="1" key="1">
    <citation type="submission" date="2022-01" db="EMBL/GenBank/DDBJ databases">
        <title>Draft genome sequence of Sabulilitoribacter arenilitoris KCTC 52401.</title>
        <authorList>
            <person name="Oh J.-S."/>
        </authorList>
    </citation>
    <scope>NUCLEOTIDE SEQUENCE</scope>
    <source>
        <strain evidence="1">HMF6543</strain>
    </source>
</reference>
<proteinExistence type="predicted"/>
<dbReference type="NCBIfam" id="TIGR04131">
    <property type="entry name" value="Bac_Flav_CTERM"/>
    <property type="match status" value="1"/>
</dbReference>
<dbReference type="InterPro" id="IPR047589">
    <property type="entry name" value="DUF11_rpt"/>
</dbReference>
<accession>A0AAE3JKF0</accession>
<protein>
    <submittedName>
        <fullName evidence="1">T9SS type B sorting domain-containing protein</fullName>
    </submittedName>
</protein>
<dbReference type="EMBL" id="JAKKDU010000006">
    <property type="protein sequence ID" value="MCF7568028.1"/>
    <property type="molecule type" value="Genomic_DNA"/>
</dbReference>
<comment type="caution">
    <text evidence="1">The sequence shown here is derived from an EMBL/GenBank/DDBJ whole genome shotgun (WGS) entry which is preliminary data.</text>
</comment>
<dbReference type="RefSeq" id="WP_237239372.1">
    <property type="nucleotide sequence ID" value="NZ_JAKKDU010000006.1"/>
</dbReference>
<dbReference type="InterPro" id="IPR026341">
    <property type="entry name" value="T9SS_type_B"/>
</dbReference>
<sequence length="3258" mass="342356">MKKTTYVNKGIVFLLFITLFCSNYVFAQLPVPFSPRLPGGSIEVKGDIVLIGNGIVTAKDLPLPYNGTGINNNNEGVYINVASGGDPSIFSSSSADLLIDNDCKRILYAGLYWASVYPLEVATNRSVQFEGTPRIEDWNQIKFKLPTGGFIDLVADNDSDPVGEEDDIIFDGYEYYGAGVTNSFKDSPIICYKNVTNLLQGLTEADGEYTVANLRATRGVRRGGCSAGWTLVVIYENPLLPSKFISTFDGYAGVQGGAELDIPVSGFQTLPAPLPVNSNIGVAALEGDIGISGDSFQFKASTSGTYTVLSDAINQANNFFNSSITRNGVHAINRNPASLNTLGLDINNFNLPNPLNSVLPNNATAGDLKLTTSGDGYGVFLTSFAVEIIEPKITLTKVVEDPAGNDIGNQLVDLGDELNYVIGFQNTGNDDATNLTIRDILPVNVVFNYPADMDLLPPGVSVQSYNPVTREIIFSVDDSVVEENDPVQEIRFKVTVVSSCSLLNDACSNIISNQAYVTYNGTINSTFAISDDPSFSKNTGCLITPAATNFLADLNCTFEEEVVLCGASTVLTSGDGYDEYSWSTSPSGTPVIGTTQSITVTSTGTYYVSNTAIAPCQSTSQRFDVITFGAGVTNPVIPFADEVVICPNDGKELPNIFLCGANGSRFIQTGITDTTSMIWEKLDESSCTAVTNQDCANEDDTCSWSEVAIGPDFMVDTAGQYRLTLNYTGGCFNRFYFNVYTNLLVPTVNSRDIYCTTPGEIVVGGVPNGYEYSLDGINYHPNNTFSINTGGVYSVYIKQIGVTPNPCVFTVPDVQIRERDFTVSTIITQPYCNGELGSVVLSANDVRPQYFFSIYDGATLVNSVGPINDNNYTFSNLNPGIYTVNILTEDGCTHTEDVEIINPPLLEATVALTQPLTCTDGEITVYPMGGTPPYFYFVNSTTVFQTTPIIPVTSAGVYNITVVDSNNCSADASISVEATPAPDFSVTKTDILCFDNVNSGSININVTNPNGNSLRYSIDNGVTFTNSPVFIGLTAGDYDVVVEYTFGTDVCLSTPQLVTIIASTAISGTATLTTPYTCTTNGVITVSGVSGGNPPYMYSLDGFTFQSGTTFSGLTDGTYTVTIQDANNCTFVTAPITIDPLNPPTDLTFSNTPLSCPAVTTDVTISSTGGTLPLEYQIIAPAASATAYQSSNVFMGLTPDTYTFQVRDANECIYSESYTIDALPALTIVGQVLNDVSCLGASDGSTRFTILGTANFNYTINGGSSTVGTSIINLTGLLAGDYTIVITDSQTNCSATEILTVNGPPSTLSISTAVTPITCSNANGNVTINATGGWGGYTYEVAQPDATVIGPQGNNTFTNLTQTGTYTAVVTDSNGCMENTTFTLNVPTNPTATIDASSNYCYDGTNGATLIVNASGGQAPYEYSINGGPYVSNNTFNNLTPGNYDIVVRDDYGCTIPIPTETIANPLAVSTVITKDIDCTVSPDAVITGSITGGYAPYTYEVSFNGGAYAPLGTTGTPFAYSTGADGTYQFQITDAQGCVVQSAVNTINAITYPEITVSQTQFIRCNGDENAAIQVFINNAVGTPAFTINVVNDSTGTDYGTQTSGLPAGNYTITLTDSKSCTDTDTITIGEPSAIVVNTSSLPITCNALGVSKGSVIVNSVTGGTAPYNYFVTGTNGYSDSESNPTGTTSTTFDVVDFGLYQVNVVDANGCSVLVQDILVASPPDDLDISINTTANCTTGGEAEVSIGTALVGSGPFFFDIYRGFVPPVPPAGTWIPEDTPGSQSGTFTGLIPGVTYTFIVFDQDTGCSYYETATAPIPTNSTLTATGLTSNNITCVGSADGNVSFTVNSAYGSSTDVDYEIFHLYSLVTTGISGSGTIPANSSISVSNLGGLDFGTYFVLITETTGSNAGCSVVTVPFNINESAIDLSITAQVDNNANCNSNSGLISAIARDGTAPYQYQITTSATAPLVTDPSWASANVFYRDANNYYVHVMDAYGCIRSTPVIVLPMDPEPVIDIILTNECTATEGSFELDVNLVTPGVGPYSFSIDGGAFQANTAPFTISNLTSGIHTVEVQDANGCGNLVSITIEAPLGLSSTINALPSCLNNDGEIIVTGFAGSGVYTYEIIAPIVVAPQPSNVFSGLSAGTYTVRITDTTTLCANDANIELDAATPVTFTANVTDVTCNGDSDGSITVNLPATNDNPVYTYEIIAPFVVAPQTSNIFTGLAAGTYTVQVNSGRGCSATENIVIGEPTLLNASGVATDFACTLNNSVDTSTLTITETGGTAPFRYSIDGVNYFASNLFDIIDNGSVQNIDIYVRDSNNCIATNTVTINPLPIITATSVAVGTPIDCNGTGTVSITVTGGSGNLSYQMLPSGTPQASNIFAITSPGDYYFQVNDIDTGCSIITAPFTVLPFNIIDVVTTTTNAVTCFGGLDGTLEIDISGYSGPYTYEVFDSSSVSVFGIVPANTSTNPQAVTGLLAGSYTVVVTETASPFCSNSGSVIIPSPAEALTVVASETSNVTCDDNIGTITAVASGGRGSYEYQLTGASTVAYSPNGTFTNLSAGIYTVNVRDAGGCIASDGVTLVIPPPITATVAVNTPLLSCFGDTNGTITVSATSGGQGSNYSYTLNMISPTASTSGPQASNVFNDLAAGTYNVTVTDGYNCTFTSTNLVITEPTPIQASLVAATTPTCTTDAALTLSATGGTGTYEYSNSASFTAVLGTFTSSITITGATPGIYMYYVRDANGCVSSVSNEITIDPLPTLMVNLDITNASINCAGDNTGVIIATAEGGLGSYIYNLQDGTGTNITPIPVQSSPGVFTNLPVGTYQVQVDSGDCLTTSAQVSITEPTNPLSASFTVTDVTCTGSNDGIMAITASGGTGVIKYAISPQLNQFFDSPIFEDLAPGTYQAIAQDELGCFVILDFTIAQPIPVTLTIVPNSIIPEICNGDLDGEFSIEISGGTLPYSVSLDDINGTYTTGTLTQAQFDFTGLAGGDHIVYVRDAQGCESEWNITFPPSVLIDPTVEVDFGCINNLSTNTVTVTVDASVNPSDLDYSFNGGTYQASNIFTNVPPGLDHYVDVRHTNGCIQRTDTFDITAYDPLVLVLEDGALNEIVAIATGGTGDYEFTLNGVSYGTTNTFLIYESGDYTVTVTDTNGCFATATRYFEYIDVCIPNYFTPNNDGVQDEWGPGCTDQYRDMTFDIFDRYGRKVVTLRVGQKWDGTYNGVELPTGDYWYVVRLNDNRDNREFVGHFTLYR</sequence>
<organism evidence="1 2">
    <name type="scientific">Wocania arenilitoris</name>
    <dbReference type="NCBI Taxonomy" id="2044858"/>
    <lineage>
        <taxon>Bacteria</taxon>
        <taxon>Pseudomonadati</taxon>
        <taxon>Bacteroidota</taxon>
        <taxon>Flavobacteriia</taxon>
        <taxon>Flavobacteriales</taxon>
        <taxon>Flavobacteriaceae</taxon>
        <taxon>Wocania</taxon>
    </lineage>
</organism>
<dbReference type="Pfam" id="PF13585">
    <property type="entry name" value="CHU_C"/>
    <property type="match status" value="1"/>
</dbReference>
<keyword evidence="2" id="KW-1185">Reference proteome</keyword>
<dbReference type="InterPro" id="IPR025667">
    <property type="entry name" value="SprB_repeat"/>
</dbReference>
<evidence type="ECO:0000313" key="1">
    <source>
        <dbReference type="EMBL" id="MCF7568028.1"/>
    </source>
</evidence>
<gene>
    <name evidence="1" type="ORF">L3X37_06570</name>
</gene>
<dbReference type="Pfam" id="PF13573">
    <property type="entry name" value="SprB"/>
    <property type="match status" value="7"/>
</dbReference>
<dbReference type="NCBIfam" id="TIGR01451">
    <property type="entry name" value="B_ant_repeat"/>
    <property type="match status" value="1"/>
</dbReference>
<evidence type="ECO:0000313" key="2">
    <source>
        <dbReference type="Proteomes" id="UP001199795"/>
    </source>
</evidence>
<dbReference type="Proteomes" id="UP001199795">
    <property type="component" value="Unassembled WGS sequence"/>
</dbReference>
<name>A0AAE3JKF0_9FLAO</name>